<proteinExistence type="predicted"/>
<protein>
    <submittedName>
        <fullName evidence="1">Uncharacterized protein</fullName>
    </submittedName>
</protein>
<evidence type="ECO:0000313" key="1">
    <source>
        <dbReference type="EMBL" id="GKT46472.1"/>
    </source>
</evidence>
<dbReference type="RefSeq" id="XP_049128822.1">
    <property type="nucleotide sequence ID" value="XM_049272865.1"/>
</dbReference>
<reference evidence="1 2" key="1">
    <citation type="submission" date="2022-03" db="EMBL/GenBank/DDBJ databases">
        <title>Genome data of Colletotrichum spp.</title>
        <authorList>
            <person name="Utami Y.D."/>
            <person name="Hiruma K."/>
        </authorList>
    </citation>
    <scope>NUCLEOTIDE SEQUENCE [LARGE SCALE GENOMIC DNA]</scope>
    <source>
        <strain evidence="1 2">MAFF 239500</strain>
    </source>
</reference>
<accession>A0AA37LDH3</accession>
<dbReference type="AlphaFoldDB" id="A0AA37LDH3"/>
<dbReference type="GeneID" id="73327455"/>
<name>A0AA37LDH3_9PEZI</name>
<dbReference type="EMBL" id="BQXU01000016">
    <property type="protein sequence ID" value="GKT46472.1"/>
    <property type="molecule type" value="Genomic_DNA"/>
</dbReference>
<evidence type="ECO:0000313" key="2">
    <source>
        <dbReference type="Proteomes" id="UP001055115"/>
    </source>
</evidence>
<sequence length="94" mass="10343">MWLPQPACPPELDDSLGPWAGESCRGGFDFTLLFEEAVLAVPLQSLLLLLLPTCTVRLARSDVKVIASTLRYLKAVSLGELAPLLCTCYTWLTY</sequence>
<gene>
    <name evidence="1" type="ORF">ColSpa_06653</name>
</gene>
<keyword evidence="2" id="KW-1185">Reference proteome</keyword>
<dbReference type="Proteomes" id="UP001055115">
    <property type="component" value="Unassembled WGS sequence"/>
</dbReference>
<organism evidence="1 2">
    <name type="scientific">Colletotrichum spaethianum</name>
    <dbReference type="NCBI Taxonomy" id="700344"/>
    <lineage>
        <taxon>Eukaryota</taxon>
        <taxon>Fungi</taxon>
        <taxon>Dikarya</taxon>
        <taxon>Ascomycota</taxon>
        <taxon>Pezizomycotina</taxon>
        <taxon>Sordariomycetes</taxon>
        <taxon>Hypocreomycetidae</taxon>
        <taxon>Glomerellales</taxon>
        <taxon>Glomerellaceae</taxon>
        <taxon>Colletotrichum</taxon>
        <taxon>Colletotrichum spaethianum species complex</taxon>
    </lineage>
</organism>
<comment type="caution">
    <text evidence="1">The sequence shown here is derived from an EMBL/GenBank/DDBJ whole genome shotgun (WGS) entry which is preliminary data.</text>
</comment>